<gene>
    <name evidence="3" type="ORF">E2980_04755</name>
</gene>
<dbReference type="InterPro" id="IPR051532">
    <property type="entry name" value="Ester_Hydrolysis_Enzymes"/>
</dbReference>
<organism evidence="3 4">
    <name type="scientific">Cohnella luojiensis</name>
    <dbReference type="NCBI Taxonomy" id="652876"/>
    <lineage>
        <taxon>Bacteria</taxon>
        <taxon>Bacillati</taxon>
        <taxon>Bacillota</taxon>
        <taxon>Bacilli</taxon>
        <taxon>Bacillales</taxon>
        <taxon>Paenibacillaceae</taxon>
        <taxon>Cohnella</taxon>
    </lineage>
</organism>
<dbReference type="EMBL" id="SOMN01000003">
    <property type="protein sequence ID" value="TFE30068.1"/>
    <property type="molecule type" value="Genomic_DNA"/>
</dbReference>
<keyword evidence="1" id="KW-0472">Membrane</keyword>
<evidence type="ECO:0000256" key="1">
    <source>
        <dbReference type="SAM" id="Phobius"/>
    </source>
</evidence>
<comment type="caution">
    <text evidence="3">The sequence shown here is derived from an EMBL/GenBank/DDBJ whole genome shotgun (WGS) entry which is preliminary data.</text>
</comment>
<dbReference type="Gene3D" id="3.40.50.1110">
    <property type="entry name" value="SGNH hydrolase"/>
    <property type="match status" value="1"/>
</dbReference>
<dbReference type="SUPFAM" id="SSF52266">
    <property type="entry name" value="SGNH hydrolase"/>
    <property type="match status" value="1"/>
</dbReference>
<name>A0A4Y8M8I4_9BACL</name>
<dbReference type="PANTHER" id="PTHR30383:SF27">
    <property type="entry name" value="SPORE GERMINATION LIPASE LIPC"/>
    <property type="match status" value="1"/>
</dbReference>
<dbReference type="GO" id="GO:0004622">
    <property type="term" value="F:phosphatidylcholine lysophospholipase activity"/>
    <property type="evidence" value="ECO:0007669"/>
    <property type="project" value="TreeGrafter"/>
</dbReference>
<protein>
    <submittedName>
        <fullName evidence="3">GDSL family lipase</fullName>
    </submittedName>
</protein>
<evidence type="ECO:0000313" key="4">
    <source>
        <dbReference type="Proteomes" id="UP000297900"/>
    </source>
</evidence>
<proteinExistence type="predicted"/>
<dbReference type="InterPro" id="IPR036514">
    <property type="entry name" value="SGNH_hydro_sf"/>
</dbReference>
<keyword evidence="1" id="KW-1133">Transmembrane helix</keyword>
<keyword evidence="4" id="KW-1185">Reference proteome</keyword>
<dbReference type="InterPro" id="IPR013830">
    <property type="entry name" value="SGNH_hydro"/>
</dbReference>
<keyword evidence="1" id="KW-0812">Transmembrane</keyword>
<evidence type="ECO:0000259" key="2">
    <source>
        <dbReference type="Pfam" id="PF13472"/>
    </source>
</evidence>
<evidence type="ECO:0000313" key="3">
    <source>
        <dbReference type="EMBL" id="TFE30068.1"/>
    </source>
</evidence>
<sequence length="315" mass="34984">MPIGRFFLDRLFENCRKNRYRGYQQEKSGTMLGVMGLGEWIGMKSSSWLWRILGWTTLICLLVMLTGFGWALKDTWFPKDGLALPEVSPPEAATGGDWNAKEELFVTSLGDSLTKGTGDSTGEGGYVARVIEDLAKQMDKPVYMVNNLAINGLRADQLTNRLDENGFKNAIAKADIILMTIGGNDLFQIAQSGGSMAEGGDISPELLLERLPEAEPRLKDVFQKIRKLNPTARIIYVGLFNPFYDLPEMTSSGSKIVAEWNDYAYSLAKADGNATVVPTYDLFEFNLKAYLSSDHFHPNAQGYARISDRIVQALL</sequence>
<reference evidence="3 4" key="1">
    <citation type="submission" date="2019-03" db="EMBL/GenBank/DDBJ databases">
        <title>Cohnella endophytica sp. nov., a novel endophytic bacterium isolated from bark of Sonneratia apetala.</title>
        <authorList>
            <person name="Tuo L."/>
        </authorList>
    </citation>
    <scope>NUCLEOTIDE SEQUENCE [LARGE SCALE GENOMIC DNA]</scope>
    <source>
        <strain evidence="3 4">CCTCC AB 208254</strain>
    </source>
</reference>
<dbReference type="AlphaFoldDB" id="A0A4Y8M8I4"/>
<accession>A0A4Y8M8I4</accession>
<dbReference type="Proteomes" id="UP000297900">
    <property type="component" value="Unassembled WGS sequence"/>
</dbReference>
<dbReference type="Pfam" id="PF13472">
    <property type="entry name" value="Lipase_GDSL_2"/>
    <property type="match status" value="1"/>
</dbReference>
<dbReference type="PANTHER" id="PTHR30383">
    <property type="entry name" value="THIOESTERASE 1/PROTEASE 1/LYSOPHOSPHOLIPASE L1"/>
    <property type="match status" value="1"/>
</dbReference>
<feature type="transmembrane region" description="Helical" evidence="1">
    <location>
        <begin position="52"/>
        <end position="72"/>
    </location>
</feature>
<feature type="domain" description="SGNH hydrolase-type esterase" evidence="2">
    <location>
        <begin position="109"/>
        <end position="305"/>
    </location>
</feature>